<dbReference type="EMBL" id="FNLL01000009">
    <property type="protein sequence ID" value="SDU47100.1"/>
    <property type="molecule type" value="Genomic_DNA"/>
</dbReference>
<dbReference type="Pfam" id="PF01243">
    <property type="entry name" value="PNPOx_N"/>
    <property type="match status" value="1"/>
</dbReference>
<evidence type="ECO:0000313" key="3">
    <source>
        <dbReference type="Proteomes" id="UP000199608"/>
    </source>
</evidence>
<reference evidence="3" key="1">
    <citation type="submission" date="2016-10" db="EMBL/GenBank/DDBJ databases">
        <authorList>
            <person name="Varghese N."/>
            <person name="Submissions S."/>
        </authorList>
    </citation>
    <scope>NUCLEOTIDE SEQUENCE [LARGE SCALE GENOMIC DNA]</scope>
    <source>
        <strain evidence="3">DSM 3384</strain>
    </source>
</reference>
<dbReference type="InterPro" id="IPR012349">
    <property type="entry name" value="Split_barrel_FMN-bd"/>
</dbReference>
<name>A0A1H2ISG1_9BACT</name>
<gene>
    <name evidence="2" type="ORF">SAMN04487931_109141</name>
</gene>
<evidence type="ECO:0000259" key="1">
    <source>
        <dbReference type="Pfam" id="PF01243"/>
    </source>
</evidence>
<feature type="domain" description="Pyridoxamine 5'-phosphate oxidase N-terminal" evidence="1">
    <location>
        <begin position="4"/>
        <end position="116"/>
    </location>
</feature>
<dbReference type="PANTHER" id="PTHR40660">
    <property type="entry name" value="5'-PHOSPHATE OXIDASE PUTATIVE DOMAIN-CONTAINING PROTEIN-RELATED"/>
    <property type="match status" value="1"/>
</dbReference>
<dbReference type="Proteomes" id="UP000199608">
    <property type="component" value="Unassembled WGS sequence"/>
</dbReference>
<dbReference type="InterPro" id="IPR011576">
    <property type="entry name" value="Pyridox_Oxase_N"/>
</dbReference>
<dbReference type="SUPFAM" id="SSF50475">
    <property type="entry name" value="FMN-binding split barrel"/>
    <property type="match status" value="1"/>
</dbReference>
<dbReference type="AlphaFoldDB" id="A0A1H2ISG1"/>
<protein>
    <recommendedName>
        <fullName evidence="1">Pyridoxamine 5'-phosphate oxidase N-terminal domain-containing protein</fullName>
    </recommendedName>
</protein>
<keyword evidence="3" id="KW-1185">Reference proteome</keyword>
<proteinExistence type="predicted"/>
<organism evidence="2 3">
    <name type="scientific">Desulfobacula phenolica</name>
    <dbReference type="NCBI Taxonomy" id="90732"/>
    <lineage>
        <taxon>Bacteria</taxon>
        <taxon>Pseudomonadati</taxon>
        <taxon>Thermodesulfobacteriota</taxon>
        <taxon>Desulfobacteria</taxon>
        <taxon>Desulfobacterales</taxon>
        <taxon>Desulfobacteraceae</taxon>
        <taxon>Desulfobacula</taxon>
    </lineage>
</organism>
<evidence type="ECO:0000313" key="2">
    <source>
        <dbReference type="EMBL" id="SDU47100.1"/>
    </source>
</evidence>
<dbReference type="RefSeq" id="WP_092235977.1">
    <property type="nucleotide sequence ID" value="NZ_FNLL01000009.1"/>
</dbReference>
<dbReference type="Gene3D" id="2.30.110.10">
    <property type="entry name" value="Electron Transport, Fmn-binding Protein, Chain A"/>
    <property type="match status" value="1"/>
</dbReference>
<sequence>MAEMTEKIKNLFEQVPIASLSTATTDGIPNSVPVGAKKVIDNETLLISNQYFNKTLENIKANPKVAVTFWEGKEGYQIKGTTTIETEGPRFEKTCAWIKEKGHTCKGVLIIKIDEIFGVSPGPGAGRKLA</sequence>
<dbReference type="PANTHER" id="PTHR40660:SF1">
    <property type="entry name" value="5'-PHOSPHATE OXIDASE PUTATIVE DOMAIN-CONTAINING PROTEIN-RELATED"/>
    <property type="match status" value="1"/>
</dbReference>
<accession>A0A1H2ISG1</accession>